<gene>
    <name evidence="2" type="ORF">ARMOST_06741</name>
</gene>
<dbReference type="OMA" id="PAGWPNT"/>
<feature type="compositionally biased region" description="Polar residues" evidence="1">
    <location>
        <begin position="14"/>
        <end position="28"/>
    </location>
</feature>
<dbReference type="AlphaFoldDB" id="A0A284R3U6"/>
<dbReference type="EMBL" id="FUEG01000004">
    <property type="protein sequence ID" value="SJL03387.1"/>
    <property type="molecule type" value="Genomic_DNA"/>
</dbReference>
<protein>
    <submittedName>
        <fullName evidence="2">Uncharacterized protein</fullName>
    </submittedName>
</protein>
<dbReference type="OrthoDB" id="2789562at2759"/>
<organism evidence="2 3">
    <name type="scientific">Armillaria ostoyae</name>
    <name type="common">Armillaria root rot fungus</name>
    <dbReference type="NCBI Taxonomy" id="47428"/>
    <lineage>
        <taxon>Eukaryota</taxon>
        <taxon>Fungi</taxon>
        <taxon>Dikarya</taxon>
        <taxon>Basidiomycota</taxon>
        <taxon>Agaricomycotina</taxon>
        <taxon>Agaricomycetes</taxon>
        <taxon>Agaricomycetidae</taxon>
        <taxon>Agaricales</taxon>
        <taxon>Marasmiineae</taxon>
        <taxon>Physalacriaceae</taxon>
        <taxon>Armillaria</taxon>
    </lineage>
</organism>
<evidence type="ECO:0000256" key="1">
    <source>
        <dbReference type="SAM" id="MobiDB-lite"/>
    </source>
</evidence>
<reference evidence="3" key="1">
    <citation type="journal article" date="2017" name="Nat. Ecol. Evol.">
        <title>Genome expansion and lineage-specific genetic innovations in the forest pathogenic fungi Armillaria.</title>
        <authorList>
            <person name="Sipos G."/>
            <person name="Prasanna A.N."/>
            <person name="Walter M.C."/>
            <person name="O'Connor E."/>
            <person name="Balint B."/>
            <person name="Krizsan K."/>
            <person name="Kiss B."/>
            <person name="Hess J."/>
            <person name="Varga T."/>
            <person name="Slot J."/>
            <person name="Riley R."/>
            <person name="Boka B."/>
            <person name="Rigling D."/>
            <person name="Barry K."/>
            <person name="Lee J."/>
            <person name="Mihaltcheva S."/>
            <person name="LaButti K."/>
            <person name="Lipzen A."/>
            <person name="Waldron R."/>
            <person name="Moloney N.M."/>
            <person name="Sperisen C."/>
            <person name="Kredics L."/>
            <person name="Vagvoelgyi C."/>
            <person name="Patrignani A."/>
            <person name="Fitzpatrick D."/>
            <person name="Nagy I."/>
            <person name="Doyle S."/>
            <person name="Anderson J.B."/>
            <person name="Grigoriev I.V."/>
            <person name="Gueldener U."/>
            <person name="Muensterkoetter M."/>
            <person name="Nagy L.G."/>
        </authorList>
    </citation>
    <scope>NUCLEOTIDE SEQUENCE [LARGE SCALE GENOMIC DNA]</scope>
    <source>
        <strain evidence="3">C18/9</strain>
    </source>
</reference>
<dbReference type="Proteomes" id="UP000219338">
    <property type="component" value="Unassembled WGS sequence"/>
</dbReference>
<keyword evidence="3" id="KW-1185">Reference proteome</keyword>
<accession>A0A284R3U6</accession>
<evidence type="ECO:0000313" key="2">
    <source>
        <dbReference type="EMBL" id="SJL03387.1"/>
    </source>
</evidence>
<sequence>MAHNIGSQLPAGWPNTTATSTNPSDILSTPPTLNLISAMLTTFELDEVSTADEGRAIVQYVLRHGMINPDTQRLQSGVMFWVYPEGGMGPYEELKEDDGRGKTGRVLLHGLLVTIENGAKMEGMVGSILKHLPRNGIGHLHFRGQQA</sequence>
<name>A0A284R3U6_ARMOS</name>
<evidence type="ECO:0000313" key="3">
    <source>
        <dbReference type="Proteomes" id="UP000219338"/>
    </source>
</evidence>
<feature type="region of interest" description="Disordered" evidence="1">
    <location>
        <begin position="1"/>
        <end position="28"/>
    </location>
</feature>
<proteinExistence type="predicted"/>